<gene>
    <name evidence="2" type="ORF">R1flu_026683</name>
</gene>
<dbReference type="Proteomes" id="UP001605036">
    <property type="component" value="Unassembled WGS sequence"/>
</dbReference>
<keyword evidence="3" id="KW-1185">Reference proteome</keyword>
<protein>
    <submittedName>
        <fullName evidence="2">Uncharacterized protein</fullName>
    </submittedName>
</protein>
<accession>A0ABD1XH57</accession>
<proteinExistence type="predicted"/>
<feature type="region of interest" description="Disordered" evidence="1">
    <location>
        <begin position="44"/>
        <end position="71"/>
    </location>
</feature>
<dbReference type="EMBL" id="JBHFFA010000008">
    <property type="protein sequence ID" value="KAL2608110.1"/>
    <property type="molecule type" value="Genomic_DNA"/>
</dbReference>
<evidence type="ECO:0000313" key="3">
    <source>
        <dbReference type="Proteomes" id="UP001605036"/>
    </source>
</evidence>
<name>A0ABD1XH57_9MARC</name>
<comment type="caution">
    <text evidence="2">The sequence shown here is derived from an EMBL/GenBank/DDBJ whole genome shotgun (WGS) entry which is preliminary data.</text>
</comment>
<evidence type="ECO:0000256" key="1">
    <source>
        <dbReference type="SAM" id="MobiDB-lite"/>
    </source>
</evidence>
<dbReference type="AlphaFoldDB" id="A0ABD1XH57"/>
<sequence>MPIIRIPDYAYDREFQQVSPETNAIAQRLSSVVSDLLERRGVPRSFTTDLRRGQENEPPQQRRRLNVDENPTPTEIAAAQVLMSKRTPMIILALLRSVWPTGRSCERLPDAWILAKLWKIIREYDVSFANTTLKTGET</sequence>
<reference evidence="2 3" key="1">
    <citation type="submission" date="2024-09" db="EMBL/GenBank/DDBJ databases">
        <title>Chromosome-scale assembly of Riccia fluitans.</title>
        <authorList>
            <person name="Paukszto L."/>
            <person name="Sawicki J."/>
            <person name="Karawczyk K."/>
            <person name="Piernik-Szablinska J."/>
            <person name="Szczecinska M."/>
            <person name="Mazdziarz M."/>
        </authorList>
    </citation>
    <scope>NUCLEOTIDE SEQUENCE [LARGE SCALE GENOMIC DNA]</scope>
    <source>
        <strain evidence="2">Rf_01</strain>
        <tissue evidence="2">Aerial parts of the thallus</tissue>
    </source>
</reference>
<organism evidence="2 3">
    <name type="scientific">Riccia fluitans</name>
    <dbReference type="NCBI Taxonomy" id="41844"/>
    <lineage>
        <taxon>Eukaryota</taxon>
        <taxon>Viridiplantae</taxon>
        <taxon>Streptophyta</taxon>
        <taxon>Embryophyta</taxon>
        <taxon>Marchantiophyta</taxon>
        <taxon>Marchantiopsida</taxon>
        <taxon>Marchantiidae</taxon>
        <taxon>Marchantiales</taxon>
        <taxon>Ricciaceae</taxon>
        <taxon>Riccia</taxon>
    </lineage>
</organism>
<evidence type="ECO:0000313" key="2">
    <source>
        <dbReference type="EMBL" id="KAL2608110.1"/>
    </source>
</evidence>